<dbReference type="InterPro" id="IPR013767">
    <property type="entry name" value="PAS_fold"/>
</dbReference>
<dbReference type="CDD" id="cd00130">
    <property type="entry name" value="PAS"/>
    <property type="match status" value="2"/>
</dbReference>
<dbReference type="Pfam" id="PF00989">
    <property type="entry name" value="PAS"/>
    <property type="match status" value="1"/>
</dbReference>
<keyword evidence="6" id="KW-0418">Kinase</keyword>
<feature type="modified residue" description="4-aspartylphosphate" evidence="9">
    <location>
        <position position="565"/>
    </location>
</feature>
<evidence type="ECO:0000256" key="1">
    <source>
        <dbReference type="ARBA" id="ARBA00000085"/>
    </source>
</evidence>
<dbReference type="Gene3D" id="3.30.450.20">
    <property type="entry name" value="PAS domain"/>
    <property type="match status" value="2"/>
</dbReference>
<dbReference type="RefSeq" id="WP_183356716.1">
    <property type="nucleotide sequence ID" value="NZ_BLXX01000023.1"/>
</dbReference>
<feature type="domain" description="PAC" evidence="13">
    <location>
        <begin position="207"/>
        <end position="257"/>
    </location>
</feature>
<keyword evidence="8" id="KW-0902">Two-component regulatory system</keyword>
<keyword evidence="4" id="KW-0808">Transferase</keyword>
<evidence type="ECO:0000256" key="7">
    <source>
        <dbReference type="ARBA" id="ARBA00022840"/>
    </source>
</evidence>
<comment type="catalytic activity">
    <reaction evidence="1">
        <text>ATP + protein L-histidine = ADP + protein N-phospho-L-histidine.</text>
        <dbReference type="EC" id="2.7.13.3"/>
    </reaction>
</comment>
<feature type="domain" description="PAS" evidence="12">
    <location>
        <begin position="134"/>
        <end position="204"/>
    </location>
</feature>
<dbReference type="InterPro" id="IPR004358">
    <property type="entry name" value="Sig_transdc_His_kin-like_C"/>
</dbReference>
<dbReference type="PRINTS" id="PR00344">
    <property type="entry name" value="BCTRLSENSOR"/>
</dbReference>
<evidence type="ECO:0000259" key="10">
    <source>
        <dbReference type="PROSITE" id="PS50109"/>
    </source>
</evidence>
<dbReference type="Gene3D" id="1.10.287.130">
    <property type="match status" value="1"/>
</dbReference>
<dbReference type="InterPro" id="IPR036097">
    <property type="entry name" value="HisK_dim/P_sf"/>
</dbReference>
<dbReference type="InterPro" id="IPR035965">
    <property type="entry name" value="PAS-like_dom_sf"/>
</dbReference>
<dbReference type="InterPro" id="IPR000014">
    <property type="entry name" value="PAS"/>
</dbReference>
<dbReference type="InterPro" id="IPR013656">
    <property type="entry name" value="PAS_4"/>
</dbReference>
<dbReference type="SUPFAM" id="SSF55785">
    <property type="entry name" value="PYP-like sensor domain (PAS domain)"/>
    <property type="match status" value="2"/>
</dbReference>
<dbReference type="InterPro" id="IPR003594">
    <property type="entry name" value="HATPase_dom"/>
</dbReference>
<dbReference type="Pfam" id="PF00072">
    <property type="entry name" value="Response_reg"/>
    <property type="match status" value="1"/>
</dbReference>
<reference evidence="15" key="1">
    <citation type="submission" date="2020-06" db="EMBL/GenBank/DDBJ databases">
        <title>Draft genomic sequence of Geomonas sp. Red330.</title>
        <authorList>
            <person name="Itoh H."/>
            <person name="Zhenxing X."/>
            <person name="Ushijima N."/>
            <person name="Masuda Y."/>
            <person name="Shiratori Y."/>
            <person name="Senoo K."/>
        </authorList>
    </citation>
    <scope>NUCLEOTIDE SEQUENCE [LARGE SCALE GENOMIC DNA]</scope>
    <source>
        <strain evidence="15">Red330</strain>
    </source>
</reference>
<evidence type="ECO:0000256" key="9">
    <source>
        <dbReference type="PROSITE-ProRule" id="PRU00169"/>
    </source>
</evidence>
<evidence type="ECO:0000259" key="13">
    <source>
        <dbReference type="PROSITE" id="PS50113"/>
    </source>
</evidence>
<dbReference type="SMART" id="SM00091">
    <property type="entry name" value="PAS"/>
    <property type="match status" value="2"/>
</dbReference>
<protein>
    <recommendedName>
        <fullName evidence="2">histidine kinase</fullName>
        <ecNumber evidence="2">2.7.13.3</ecNumber>
    </recommendedName>
</protein>
<keyword evidence="15" id="KW-1185">Reference proteome</keyword>
<evidence type="ECO:0000256" key="3">
    <source>
        <dbReference type="ARBA" id="ARBA00022553"/>
    </source>
</evidence>
<dbReference type="SMART" id="SM00387">
    <property type="entry name" value="HATPase_c"/>
    <property type="match status" value="1"/>
</dbReference>
<evidence type="ECO:0000259" key="12">
    <source>
        <dbReference type="PROSITE" id="PS50112"/>
    </source>
</evidence>
<dbReference type="PANTHER" id="PTHR43065:SF42">
    <property type="entry name" value="TWO-COMPONENT SENSOR PPRA"/>
    <property type="match status" value="1"/>
</dbReference>
<dbReference type="EMBL" id="BLXX01000023">
    <property type="protein sequence ID" value="GFO61930.1"/>
    <property type="molecule type" value="Genomic_DNA"/>
</dbReference>
<dbReference type="PANTHER" id="PTHR43065">
    <property type="entry name" value="SENSOR HISTIDINE KINASE"/>
    <property type="match status" value="1"/>
</dbReference>
<dbReference type="InterPro" id="IPR036890">
    <property type="entry name" value="HATPase_C_sf"/>
</dbReference>
<dbReference type="Pfam" id="PF08448">
    <property type="entry name" value="PAS_4"/>
    <property type="match status" value="1"/>
</dbReference>
<dbReference type="Gene3D" id="3.30.565.10">
    <property type="entry name" value="Histidine kinase-like ATPase, C-terminal domain"/>
    <property type="match status" value="1"/>
</dbReference>
<evidence type="ECO:0000313" key="15">
    <source>
        <dbReference type="Proteomes" id="UP000556026"/>
    </source>
</evidence>
<dbReference type="CDD" id="cd00082">
    <property type="entry name" value="HisKA"/>
    <property type="match status" value="1"/>
</dbReference>
<dbReference type="GO" id="GO:0000155">
    <property type="term" value="F:phosphorelay sensor kinase activity"/>
    <property type="evidence" value="ECO:0007669"/>
    <property type="project" value="InterPro"/>
</dbReference>
<feature type="domain" description="Histidine kinase" evidence="10">
    <location>
        <begin position="270"/>
        <end position="495"/>
    </location>
</feature>
<organism evidence="14 15">
    <name type="scientific">Geomonas silvestris</name>
    <dbReference type="NCBI Taxonomy" id="2740184"/>
    <lineage>
        <taxon>Bacteria</taxon>
        <taxon>Pseudomonadati</taxon>
        <taxon>Thermodesulfobacteriota</taxon>
        <taxon>Desulfuromonadia</taxon>
        <taxon>Geobacterales</taxon>
        <taxon>Geobacteraceae</taxon>
        <taxon>Geomonas</taxon>
    </lineage>
</organism>
<keyword evidence="7" id="KW-0067">ATP-binding</keyword>
<gene>
    <name evidence="14" type="ORF">GMST_42550</name>
</gene>
<evidence type="ECO:0000256" key="5">
    <source>
        <dbReference type="ARBA" id="ARBA00022741"/>
    </source>
</evidence>
<dbReference type="SUPFAM" id="SSF52172">
    <property type="entry name" value="CheY-like"/>
    <property type="match status" value="1"/>
</dbReference>
<feature type="domain" description="PAS" evidence="12">
    <location>
        <begin position="9"/>
        <end position="80"/>
    </location>
</feature>
<dbReference type="PROSITE" id="PS50113">
    <property type="entry name" value="PAC"/>
    <property type="match status" value="2"/>
</dbReference>
<feature type="domain" description="PAC" evidence="13">
    <location>
        <begin position="81"/>
        <end position="133"/>
    </location>
</feature>
<evidence type="ECO:0000259" key="11">
    <source>
        <dbReference type="PROSITE" id="PS50110"/>
    </source>
</evidence>
<dbReference type="InterPro" id="IPR001789">
    <property type="entry name" value="Sig_transdc_resp-reg_receiver"/>
</dbReference>
<dbReference type="AlphaFoldDB" id="A0A6V8MPI1"/>
<keyword evidence="3 9" id="KW-0597">Phosphoprotein</keyword>
<dbReference type="PROSITE" id="PS50110">
    <property type="entry name" value="RESPONSE_REGULATORY"/>
    <property type="match status" value="1"/>
</dbReference>
<dbReference type="InterPro" id="IPR003661">
    <property type="entry name" value="HisK_dim/P_dom"/>
</dbReference>
<name>A0A6V8MPI1_9BACT</name>
<dbReference type="PROSITE" id="PS50112">
    <property type="entry name" value="PAS"/>
    <property type="match status" value="2"/>
</dbReference>
<sequence>MEKVLKDWSDHLNKAILQDFPFAVWIKDKEGRYLAANKRMAEYLGINSPEELLGKTVHDFLPSEVANVISHEIDAVLTFGSPVHSEKKYPVKGGNRWFDVYQSPLTNGSEVLGVIGYAWDITERKLAEHSLAESEDRYRRVVEVSPEAIFIHCDGLFVYLNQAAARMLGASKPEDLYGRRALDFVRSDMQDVVAKRIENAWSHNDNPLIEEELVRLDGSIVYVEMVSVYLSYNGKDSVLAIARDVSERKQMQDALVKTQKLESLGVLAGGIAHDFNNVLMAIIGNADLALHKLNPESPVIDNLRRIEQAALKAADLAKQMLAYSGKGKFVIEKLNLNRLLEDMAHMLEVSISKKAVLRMHLYSGLPSVDGDATQLRQVIMNLILNASEAIGNKSGVITITTGCMDCDSNYLKDVWLIENIKEGLYVYLEVADTGHGMDHKTLEKIFEPFFTTKFTGRGLGLAAAIGIIRGHKGAIKVYSELDKGTTFKILLPASNKPAEVFNHVSENDGWRGSGTVLLVDDEETVRGVGKEMLQELGFSVLTASDGREAVDIFKATPNITVVLLDLIMPHLDGEQCFRKLRQIDKDVKVILSSGYNEHEVNQKFLGKKLAGFIQKPYKLSTLRDVLKNVFREK</sequence>
<feature type="domain" description="Response regulatory" evidence="11">
    <location>
        <begin position="515"/>
        <end position="630"/>
    </location>
</feature>
<dbReference type="NCBIfam" id="TIGR00229">
    <property type="entry name" value="sensory_box"/>
    <property type="match status" value="2"/>
</dbReference>
<dbReference type="GO" id="GO:0006355">
    <property type="term" value="P:regulation of DNA-templated transcription"/>
    <property type="evidence" value="ECO:0007669"/>
    <property type="project" value="InterPro"/>
</dbReference>
<evidence type="ECO:0000256" key="6">
    <source>
        <dbReference type="ARBA" id="ARBA00022777"/>
    </source>
</evidence>
<dbReference type="PROSITE" id="PS50109">
    <property type="entry name" value="HIS_KIN"/>
    <property type="match status" value="1"/>
</dbReference>
<comment type="caution">
    <text evidence="14">The sequence shown here is derived from an EMBL/GenBank/DDBJ whole genome shotgun (WGS) entry which is preliminary data.</text>
</comment>
<dbReference type="EC" id="2.7.13.3" evidence="2"/>
<evidence type="ECO:0000313" key="14">
    <source>
        <dbReference type="EMBL" id="GFO61930.1"/>
    </source>
</evidence>
<dbReference type="Gene3D" id="3.40.50.2300">
    <property type="match status" value="1"/>
</dbReference>
<dbReference type="SUPFAM" id="SSF47384">
    <property type="entry name" value="Homodimeric domain of signal transducing histidine kinase"/>
    <property type="match status" value="1"/>
</dbReference>
<dbReference type="SUPFAM" id="SSF55874">
    <property type="entry name" value="ATPase domain of HSP90 chaperone/DNA topoisomerase II/histidine kinase"/>
    <property type="match status" value="1"/>
</dbReference>
<dbReference type="Pfam" id="PF02518">
    <property type="entry name" value="HATPase_c"/>
    <property type="match status" value="1"/>
</dbReference>
<dbReference type="GO" id="GO:0005524">
    <property type="term" value="F:ATP binding"/>
    <property type="evidence" value="ECO:0007669"/>
    <property type="project" value="UniProtKB-KW"/>
</dbReference>
<evidence type="ECO:0000256" key="2">
    <source>
        <dbReference type="ARBA" id="ARBA00012438"/>
    </source>
</evidence>
<evidence type="ECO:0000256" key="8">
    <source>
        <dbReference type="ARBA" id="ARBA00023012"/>
    </source>
</evidence>
<accession>A0A6V8MPI1</accession>
<dbReference type="InterPro" id="IPR005467">
    <property type="entry name" value="His_kinase_dom"/>
</dbReference>
<proteinExistence type="predicted"/>
<dbReference type="SMART" id="SM00448">
    <property type="entry name" value="REC"/>
    <property type="match status" value="1"/>
</dbReference>
<dbReference type="InterPro" id="IPR000700">
    <property type="entry name" value="PAS-assoc_C"/>
</dbReference>
<keyword evidence="5" id="KW-0547">Nucleotide-binding</keyword>
<dbReference type="Proteomes" id="UP000556026">
    <property type="component" value="Unassembled WGS sequence"/>
</dbReference>
<dbReference type="InterPro" id="IPR011006">
    <property type="entry name" value="CheY-like_superfamily"/>
</dbReference>
<evidence type="ECO:0000256" key="4">
    <source>
        <dbReference type="ARBA" id="ARBA00022679"/>
    </source>
</evidence>